<protein>
    <recommendedName>
        <fullName evidence="4">lipopolysaccharide heptosyltransferase II</fullName>
        <ecNumber evidence="4">2.4.99.24</ecNumber>
    </recommendedName>
</protein>
<evidence type="ECO:0000313" key="7">
    <source>
        <dbReference type="Proteomes" id="UP000294364"/>
    </source>
</evidence>
<dbReference type="CDD" id="cd03789">
    <property type="entry name" value="GT9_LPS_heptosyltransferase"/>
    <property type="match status" value="1"/>
</dbReference>
<keyword evidence="2 6" id="KW-0808">Transferase</keyword>
<evidence type="ECO:0000256" key="5">
    <source>
        <dbReference type="ARBA" id="ARBA00047503"/>
    </source>
</evidence>
<dbReference type="InterPro" id="IPR011910">
    <property type="entry name" value="RfaF"/>
</dbReference>
<evidence type="ECO:0000256" key="1">
    <source>
        <dbReference type="ARBA" id="ARBA00022676"/>
    </source>
</evidence>
<dbReference type="FunFam" id="3.40.50.2000:FF:000023">
    <property type="entry name" value="ADP-heptose--LPS heptosyltransferase II"/>
    <property type="match status" value="1"/>
</dbReference>
<dbReference type="Gene3D" id="3.40.50.2000">
    <property type="entry name" value="Glycogen Phosphorylase B"/>
    <property type="match status" value="2"/>
</dbReference>
<name>A0A451CZS2_9GAMM</name>
<dbReference type="RefSeq" id="WP_157992194.1">
    <property type="nucleotide sequence ID" value="NZ_LR217698.1"/>
</dbReference>
<dbReference type="EC" id="2.4.99.24" evidence="4"/>
<dbReference type="AlphaFoldDB" id="A0A451CZS2"/>
<dbReference type="OrthoDB" id="9797795at2"/>
<dbReference type="PANTHER" id="PTHR30160">
    <property type="entry name" value="TETRAACYLDISACCHARIDE 4'-KINASE-RELATED"/>
    <property type="match status" value="1"/>
</dbReference>
<reference evidence="6 7" key="1">
    <citation type="submission" date="2019-02" db="EMBL/GenBank/DDBJ databases">
        <authorList>
            <person name="Manzano-Marin A."/>
            <person name="Manzano-Marin A."/>
        </authorList>
    </citation>
    <scope>NUCLEOTIDE SEQUENCE [LARGE SCALE GENOMIC DNA]</scope>
    <source>
        <strain evidence="6 7">ErCicurtihirsuta</strain>
    </source>
</reference>
<dbReference type="SUPFAM" id="SSF53756">
    <property type="entry name" value="UDP-Glycosyltransferase/glycogen phosphorylase"/>
    <property type="match status" value="1"/>
</dbReference>
<dbReference type="InterPro" id="IPR051199">
    <property type="entry name" value="LPS_LOS_Heptosyltrfase"/>
</dbReference>
<keyword evidence="1" id="KW-0328">Glycosyltransferase</keyword>
<dbReference type="InterPro" id="IPR002201">
    <property type="entry name" value="Glyco_trans_9"/>
</dbReference>
<accession>A0A451CZS2</accession>
<evidence type="ECO:0000256" key="2">
    <source>
        <dbReference type="ARBA" id="ARBA00022679"/>
    </source>
</evidence>
<dbReference type="GO" id="GO:0005829">
    <property type="term" value="C:cytosol"/>
    <property type="evidence" value="ECO:0007669"/>
    <property type="project" value="TreeGrafter"/>
</dbReference>
<evidence type="ECO:0000313" key="6">
    <source>
        <dbReference type="EMBL" id="VFP78909.1"/>
    </source>
</evidence>
<dbReference type="EMBL" id="LR217698">
    <property type="protein sequence ID" value="VFP78909.1"/>
    <property type="molecule type" value="Genomic_DNA"/>
</dbReference>
<dbReference type="GO" id="GO:0008713">
    <property type="term" value="F:ADP-heptose-lipopolysaccharide heptosyltransferase activity"/>
    <property type="evidence" value="ECO:0007669"/>
    <property type="project" value="UniProtKB-EC"/>
</dbReference>
<comment type="catalytic activity">
    <reaction evidence="5">
        <text>an L-alpha-D-Hep-(1-&gt;5)-[alpha-Kdo-(2-&gt;4)]-alpha-Kdo-(2-&gt;6)-lipid A + ADP-L-glycero-beta-D-manno-heptose = an L-alpha-D-Hep-(1-&gt;3)-L-alpha-D-Hep-(1-&gt;5)-[alpha-Kdo-(2-&gt;4)]-alpha-Kdo-(2-&gt;6)-lipid A + ADP + H(+)</text>
        <dbReference type="Rhea" id="RHEA:74071"/>
        <dbReference type="ChEBI" id="CHEBI:15378"/>
        <dbReference type="ChEBI" id="CHEBI:61506"/>
        <dbReference type="ChEBI" id="CHEBI:193068"/>
        <dbReference type="ChEBI" id="CHEBI:193069"/>
        <dbReference type="ChEBI" id="CHEBI:456216"/>
        <dbReference type="EC" id="2.4.99.24"/>
    </reaction>
</comment>
<gene>
    <name evidence="6" type="primary">rfaF</name>
    <name evidence="6" type="ORF">ERCICURT3053_553</name>
</gene>
<dbReference type="NCBIfam" id="TIGR02195">
    <property type="entry name" value="heptsyl_trn_II"/>
    <property type="match status" value="1"/>
</dbReference>
<comment type="similarity">
    <text evidence="3">Belongs to the glycosyltransferase 9 family.</text>
</comment>
<organism evidence="6 7">
    <name type="scientific">Candidatus Erwinia haradaeae</name>
    <dbReference type="NCBI Taxonomy" id="1922217"/>
    <lineage>
        <taxon>Bacteria</taxon>
        <taxon>Pseudomonadati</taxon>
        <taxon>Pseudomonadota</taxon>
        <taxon>Gammaproteobacteria</taxon>
        <taxon>Enterobacterales</taxon>
        <taxon>Erwiniaceae</taxon>
        <taxon>Erwinia</taxon>
    </lineage>
</organism>
<dbReference type="Proteomes" id="UP000294364">
    <property type="component" value="Chromosome"/>
</dbReference>
<dbReference type="GO" id="GO:0009244">
    <property type="term" value="P:lipopolysaccharide core region biosynthetic process"/>
    <property type="evidence" value="ECO:0007669"/>
    <property type="project" value="TreeGrafter"/>
</dbReference>
<evidence type="ECO:0000256" key="4">
    <source>
        <dbReference type="ARBA" id="ARBA00044042"/>
    </source>
</evidence>
<dbReference type="PANTHER" id="PTHR30160:SF7">
    <property type="entry name" value="ADP-HEPTOSE--LPS HEPTOSYLTRANSFERASE 2"/>
    <property type="match status" value="1"/>
</dbReference>
<dbReference type="Pfam" id="PF01075">
    <property type="entry name" value="Glyco_transf_9"/>
    <property type="match status" value="1"/>
</dbReference>
<evidence type="ECO:0000256" key="3">
    <source>
        <dbReference type="ARBA" id="ARBA00043995"/>
    </source>
</evidence>
<sequence>MKILVIGPSWIGDMMMSHSLYRTLKTNNPKTIIDVIAPKWCQPLISRMPEVRKALTMPLNHGILNLKERWRFSKMLRPSCYDQAFVLPGSFKSALIPFLASIPRRTGWRGEMRYGLLNDLRVLNHINFPLMVHRYIALGYEKTRIHSINDLPKPLCLPQLTVNDEEKKTTLNTFKIDYKKPIISLCPGTAHGLSKCWPFYHYSELTKHLINLGYQILLLGSTNEKYIGTAILKGIPKKNRKYCYNFIGKTNLEEAVILISCSRVMISNDSGLMHVASALNQPLIALYGPSNPSFTPPLSKNARIIHLMSNKEKIKKNDIYTGYHPSLIRITPEKVITELKTLNLI</sequence>
<proteinExistence type="inferred from homology"/>